<keyword evidence="2" id="KW-1185">Reference proteome</keyword>
<evidence type="ECO:0000313" key="1">
    <source>
        <dbReference type="EMBL" id="PFH50846.1"/>
    </source>
</evidence>
<dbReference type="EMBL" id="KZ301996">
    <property type="protein sequence ID" value="PFH50846.1"/>
    <property type="molecule type" value="Genomic_DNA"/>
</dbReference>
<organism evidence="1 2">
    <name type="scientific">Amanita thiersii Skay4041</name>
    <dbReference type="NCBI Taxonomy" id="703135"/>
    <lineage>
        <taxon>Eukaryota</taxon>
        <taxon>Fungi</taxon>
        <taxon>Dikarya</taxon>
        <taxon>Basidiomycota</taxon>
        <taxon>Agaricomycotina</taxon>
        <taxon>Agaricomycetes</taxon>
        <taxon>Agaricomycetidae</taxon>
        <taxon>Agaricales</taxon>
        <taxon>Pluteineae</taxon>
        <taxon>Amanitaceae</taxon>
        <taxon>Amanita</taxon>
    </lineage>
</organism>
<dbReference type="Proteomes" id="UP000242287">
    <property type="component" value="Unassembled WGS sequence"/>
</dbReference>
<reference evidence="1" key="1">
    <citation type="submission" date="2014-02" db="EMBL/GenBank/DDBJ databases">
        <title>Transposable element dynamics among asymbiotic and ectomycorrhizal Amanita fungi.</title>
        <authorList>
            <consortium name="DOE Joint Genome Institute"/>
            <person name="Hess J."/>
            <person name="Skrede I."/>
            <person name="Wolfe B."/>
            <person name="LaButti K."/>
            <person name="Ohm R.A."/>
            <person name="Grigoriev I.V."/>
            <person name="Pringle A."/>
        </authorList>
    </citation>
    <scope>NUCLEOTIDE SEQUENCE [LARGE SCALE GENOMIC DNA]</scope>
    <source>
        <strain evidence="1">SKay4041</strain>
    </source>
</reference>
<proteinExistence type="predicted"/>
<gene>
    <name evidence="1" type="ORF">AMATHDRAFT_60337</name>
</gene>
<evidence type="ECO:0000313" key="2">
    <source>
        <dbReference type="Proteomes" id="UP000242287"/>
    </source>
</evidence>
<accession>A0A2A9NSU5</accession>
<name>A0A2A9NSU5_9AGAR</name>
<protein>
    <submittedName>
        <fullName evidence="1">Uncharacterized protein</fullName>
    </submittedName>
</protein>
<dbReference type="AlphaFoldDB" id="A0A2A9NSU5"/>
<sequence>MGITSIATFGSLTLQLAEYSHLALFPTIPITMACPSFYHRGTGCANTGIHNKEVGVYSYLLTVRRYTYTRREDWVGVQSHSPGSETIFLYSSLGRAGSQ</sequence>